<dbReference type="GO" id="GO:0045936">
    <property type="term" value="P:negative regulation of phosphate metabolic process"/>
    <property type="evidence" value="ECO:0007669"/>
    <property type="project" value="InterPro"/>
</dbReference>
<reference evidence="11 13" key="3">
    <citation type="submission" date="2019-08" db="EMBL/GenBank/DDBJ databases">
        <authorList>
            <person name="Kuhnert P."/>
        </authorList>
    </citation>
    <scope>NUCLEOTIDE SEQUENCE [LARGE SCALE GENOMIC DNA]</scope>
    <source>
        <strain evidence="11 13">B36.5</strain>
    </source>
</reference>
<sequence length="217" mass="24793">MTANIYKQEYTAILHEIERMGITVIENLENALQAFQTLDTKLADSVIAKDDEIDKLQIEINDTTIKFMATRQPVAQNLRELVSIFKICTSLERIGDYTVHIAKEAKRLAENNCPHSLVELEAIILDGIQMLKDALNAFLKDDVEAAYKIAKRDDEIDRRYKLFLKNIILLMTTDSARSDMYSRLLSTSNSVERLCDHIVDICEAIVYICEGIYVDLN</sequence>
<keyword evidence="6 8" id="KW-0592">Phosphate transport</keyword>
<reference evidence="10" key="1">
    <citation type="submission" date="2015-01" db="EMBL/GenBank/DDBJ databases">
        <authorList>
            <person name="Xiang T."/>
            <person name="Song Y."/>
            <person name="Huang L."/>
            <person name="Wang B."/>
            <person name="Wu P."/>
        </authorList>
    </citation>
    <scope>NUCLEOTIDE SEQUENCE [LARGE SCALE GENOMIC DNA]</scope>
    <source>
        <strain evidence="10">V1</strain>
    </source>
</reference>
<evidence type="ECO:0000313" key="10">
    <source>
        <dbReference type="EMBL" id="CEM60876.1"/>
    </source>
</evidence>
<dbReference type="PIRSF" id="PIRSF003107">
    <property type="entry name" value="PhoU"/>
    <property type="match status" value="1"/>
</dbReference>
<comment type="similarity">
    <text evidence="2 8">Belongs to the PhoU family.</text>
</comment>
<evidence type="ECO:0000256" key="4">
    <source>
        <dbReference type="ARBA" id="ARBA00022448"/>
    </source>
</evidence>
<dbReference type="EMBL" id="CP042817">
    <property type="protein sequence ID" value="QEJ98335.1"/>
    <property type="molecule type" value="Genomic_DNA"/>
</dbReference>
<dbReference type="Gene3D" id="1.20.58.220">
    <property type="entry name" value="Phosphate transport system protein phou homolog 2, domain 2"/>
    <property type="match status" value="1"/>
</dbReference>
<dbReference type="GO" id="GO:0005737">
    <property type="term" value="C:cytoplasm"/>
    <property type="evidence" value="ECO:0007669"/>
    <property type="project" value="UniProtKB-SubCell"/>
</dbReference>
<dbReference type="RefSeq" id="WP_024753502.1">
    <property type="nucleotide sequence ID" value="NZ_CDNC01000004.1"/>
</dbReference>
<dbReference type="Proteomes" id="UP000042527">
    <property type="component" value="Unassembled WGS sequence"/>
</dbReference>
<name>A0A0B7GW48_TREPH</name>
<reference evidence="12" key="2">
    <citation type="submission" date="2015-01" db="EMBL/GenBank/DDBJ databases">
        <authorList>
            <person name="Manzoor Shahid"/>
            <person name="Zubair Saima"/>
        </authorList>
    </citation>
    <scope>NUCLEOTIDE SEQUENCE [LARGE SCALE GENOMIC DNA]</scope>
    <source>
        <strain evidence="12">V1</strain>
    </source>
</reference>
<dbReference type="InterPro" id="IPR038078">
    <property type="entry name" value="PhoU-like_sf"/>
</dbReference>
<accession>A0A0B7GW48</accession>
<dbReference type="NCBIfam" id="TIGR02135">
    <property type="entry name" value="phoU_full"/>
    <property type="match status" value="1"/>
</dbReference>
<dbReference type="FunFam" id="1.20.58.220:FF:000004">
    <property type="entry name" value="Phosphate-specific transport system accessory protein PhoU"/>
    <property type="match status" value="1"/>
</dbReference>
<proteinExistence type="inferred from homology"/>
<dbReference type="Proteomes" id="UP000323594">
    <property type="component" value="Chromosome"/>
</dbReference>
<evidence type="ECO:0000256" key="5">
    <source>
        <dbReference type="ARBA" id="ARBA00022490"/>
    </source>
</evidence>
<comment type="subcellular location">
    <subcellularLocation>
        <location evidence="1 8">Cytoplasm</location>
    </subcellularLocation>
</comment>
<dbReference type="AlphaFoldDB" id="A0A0B7GW48"/>
<dbReference type="PANTHER" id="PTHR42930">
    <property type="entry name" value="PHOSPHATE-SPECIFIC TRANSPORT SYSTEM ACCESSORY PROTEIN PHOU"/>
    <property type="match status" value="1"/>
</dbReference>
<keyword evidence="5 8" id="KW-0963">Cytoplasm</keyword>
<evidence type="ECO:0000256" key="3">
    <source>
        <dbReference type="ARBA" id="ARBA00011738"/>
    </source>
</evidence>
<evidence type="ECO:0000259" key="9">
    <source>
        <dbReference type="Pfam" id="PF01895"/>
    </source>
</evidence>
<protein>
    <recommendedName>
        <fullName evidence="8">Phosphate-specific transport system accessory protein PhoU</fullName>
    </recommendedName>
</protein>
<evidence type="ECO:0000256" key="6">
    <source>
        <dbReference type="ARBA" id="ARBA00022592"/>
    </source>
</evidence>
<comment type="subunit">
    <text evidence="3 8">Homodimer.</text>
</comment>
<organism evidence="10 12">
    <name type="scientific">Treponema phagedenis</name>
    <dbReference type="NCBI Taxonomy" id="162"/>
    <lineage>
        <taxon>Bacteria</taxon>
        <taxon>Pseudomonadati</taxon>
        <taxon>Spirochaetota</taxon>
        <taxon>Spirochaetia</taxon>
        <taxon>Spirochaetales</taxon>
        <taxon>Treponemataceae</taxon>
        <taxon>Treponema</taxon>
    </lineage>
</organism>
<evidence type="ECO:0000256" key="2">
    <source>
        <dbReference type="ARBA" id="ARBA00008107"/>
    </source>
</evidence>
<evidence type="ECO:0000256" key="8">
    <source>
        <dbReference type="PIRNR" id="PIRNR003107"/>
    </source>
</evidence>
<dbReference type="PANTHER" id="PTHR42930:SF3">
    <property type="entry name" value="PHOSPHATE-SPECIFIC TRANSPORT SYSTEM ACCESSORY PROTEIN PHOU"/>
    <property type="match status" value="1"/>
</dbReference>
<dbReference type="GeneID" id="57753004"/>
<dbReference type="OrthoDB" id="9814256at2"/>
<evidence type="ECO:0000313" key="11">
    <source>
        <dbReference type="EMBL" id="QEJ98335.1"/>
    </source>
</evidence>
<evidence type="ECO:0000256" key="1">
    <source>
        <dbReference type="ARBA" id="ARBA00004496"/>
    </source>
</evidence>
<dbReference type="Pfam" id="PF01895">
    <property type="entry name" value="PhoU"/>
    <property type="match status" value="2"/>
</dbReference>
<dbReference type="GO" id="GO:0030643">
    <property type="term" value="P:intracellular phosphate ion homeostasis"/>
    <property type="evidence" value="ECO:0007669"/>
    <property type="project" value="InterPro"/>
</dbReference>
<feature type="domain" description="PhoU" evidence="9">
    <location>
        <begin position="17"/>
        <end position="104"/>
    </location>
</feature>
<dbReference type="SUPFAM" id="SSF109755">
    <property type="entry name" value="PhoU-like"/>
    <property type="match status" value="1"/>
</dbReference>
<evidence type="ECO:0000313" key="13">
    <source>
        <dbReference type="Proteomes" id="UP000323594"/>
    </source>
</evidence>
<dbReference type="EMBL" id="CDNC01000004">
    <property type="protein sequence ID" value="CEM60876.1"/>
    <property type="molecule type" value="Genomic_DNA"/>
</dbReference>
<evidence type="ECO:0000256" key="7">
    <source>
        <dbReference type="ARBA" id="ARBA00056181"/>
    </source>
</evidence>
<comment type="function">
    <text evidence="7 8">Plays a role in the regulation of phosphate uptake.</text>
</comment>
<dbReference type="InterPro" id="IPR026022">
    <property type="entry name" value="PhoU_dom"/>
</dbReference>
<evidence type="ECO:0000313" key="12">
    <source>
        <dbReference type="Proteomes" id="UP000042527"/>
    </source>
</evidence>
<gene>
    <name evidence="11" type="primary">phoU</name>
    <name evidence="11" type="ORF">FUT82_10225</name>
    <name evidence="10" type="ORF">TPHV1_120005</name>
</gene>
<dbReference type="InterPro" id="IPR028366">
    <property type="entry name" value="PhoU"/>
</dbReference>
<feature type="domain" description="PhoU" evidence="9">
    <location>
        <begin position="129"/>
        <end position="205"/>
    </location>
</feature>
<dbReference type="GO" id="GO:0006817">
    <property type="term" value="P:phosphate ion transport"/>
    <property type="evidence" value="ECO:0007669"/>
    <property type="project" value="UniProtKB-KW"/>
</dbReference>
<keyword evidence="4 8" id="KW-0813">Transport</keyword>
<keyword evidence="12" id="KW-1185">Reference proteome</keyword>